<gene>
    <name evidence="2" type="ORF">BGZ65_007967</name>
</gene>
<feature type="non-terminal residue" evidence="2">
    <location>
        <position position="1"/>
    </location>
</feature>
<accession>A0A9P6LS37</accession>
<evidence type="ECO:0000313" key="3">
    <source>
        <dbReference type="Proteomes" id="UP000749646"/>
    </source>
</evidence>
<dbReference type="EMBL" id="JAAAHW010010524">
    <property type="protein sequence ID" value="KAF9925098.1"/>
    <property type="molecule type" value="Genomic_DNA"/>
</dbReference>
<evidence type="ECO:0000313" key="2">
    <source>
        <dbReference type="EMBL" id="KAF9925098.1"/>
    </source>
</evidence>
<comment type="caution">
    <text evidence="2">The sequence shown here is derived from an EMBL/GenBank/DDBJ whole genome shotgun (WGS) entry which is preliminary data.</text>
</comment>
<dbReference type="AlphaFoldDB" id="A0A9P6LS37"/>
<protein>
    <submittedName>
        <fullName evidence="2">Uncharacterized protein</fullName>
    </submittedName>
</protein>
<keyword evidence="3" id="KW-1185">Reference proteome</keyword>
<reference evidence="2" key="1">
    <citation type="journal article" date="2020" name="Fungal Divers.">
        <title>Resolving the Mortierellaceae phylogeny through synthesis of multi-gene phylogenetics and phylogenomics.</title>
        <authorList>
            <person name="Vandepol N."/>
            <person name="Liber J."/>
            <person name="Desiro A."/>
            <person name="Na H."/>
            <person name="Kennedy M."/>
            <person name="Barry K."/>
            <person name="Grigoriev I.V."/>
            <person name="Miller A.N."/>
            <person name="O'Donnell K."/>
            <person name="Stajich J.E."/>
            <person name="Bonito G."/>
        </authorList>
    </citation>
    <scope>NUCLEOTIDE SEQUENCE</scope>
    <source>
        <strain evidence="2">MES-2147</strain>
    </source>
</reference>
<dbReference type="Proteomes" id="UP000749646">
    <property type="component" value="Unassembled WGS sequence"/>
</dbReference>
<name>A0A9P6LS37_9FUNG</name>
<evidence type="ECO:0000256" key="1">
    <source>
        <dbReference type="SAM" id="MobiDB-lite"/>
    </source>
</evidence>
<proteinExistence type="predicted"/>
<feature type="region of interest" description="Disordered" evidence="1">
    <location>
        <begin position="71"/>
        <end position="102"/>
    </location>
</feature>
<organism evidence="2 3">
    <name type="scientific">Modicella reniformis</name>
    <dbReference type="NCBI Taxonomy" id="1440133"/>
    <lineage>
        <taxon>Eukaryota</taxon>
        <taxon>Fungi</taxon>
        <taxon>Fungi incertae sedis</taxon>
        <taxon>Mucoromycota</taxon>
        <taxon>Mortierellomycotina</taxon>
        <taxon>Mortierellomycetes</taxon>
        <taxon>Mortierellales</taxon>
        <taxon>Mortierellaceae</taxon>
        <taxon>Modicella</taxon>
    </lineage>
</organism>
<sequence length="256" mass="29547">MAASWTPSPHPRIHKYFWKNQSSEWGYKTFCKDLEKKNEPLDRPHQVWISSLKEIRASDWTPKDISEYCKDLQEGSNNDSDSSTEDPDFQNKRNMANSGESSKKGRFLTRCELDLDEDCLALVRTPWDELEEEEEEEEEHRTHDMVTRSVSLGKQSVTKEVASVSWMIIDIVTVDIFNDKNIKNEVRKKLQAAVDSCGLANDLSGEILQAANVFQSVSSKETLSECISEFFPKMFRGMAADSFSKDLEYIWRVNFH</sequence>